<dbReference type="RefSeq" id="WP_381191341.1">
    <property type="nucleotide sequence ID" value="NZ_JBHSFE010000004.1"/>
</dbReference>
<dbReference type="GO" id="GO:0016757">
    <property type="term" value="F:glycosyltransferase activity"/>
    <property type="evidence" value="ECO:0007669"/>
    <property type="project" value="UniProtKB-KW"/>
</dbReference>
<dbReference type="PANTHER" id="PTHR12526:SF636">
    <property type="entry name" value="BLL3647 PROTEIN"/>
    <property type="match status" value="1"/>
</dbReference>
<protein>
    <recommendedName>
        <fullName evidence="1">D-inositol 3-phosphate glycosyltransferase</fullName>
    </recommendedName>
</protein>
<dbReference type="Proteomes" id="UP001595993">
    <property type="component" value="Unassembled WGS sequence"/>
</dbReference>
<evidence type="ECO:0000313" key="5">
    <source>
        <dbReference type="EMBL" id="MFC4606813.1"/>
    </source>
</evidence>
<evidence type="ECO:0000259" key="4">
    <source>
        <dbReference type="Pfam" id="PF13439"/>
    </source>
</evidence>
<evidence type="ECO:0000256" key="1">
    <source>
        <dbReference type="ARBA" id="ARBA00021292"/>
    </source>
</evidence>
<dbReference type="PANTHER" id="PTHR12526">
    <property type="entry name" value="GLYCOSYLTRANSFERASE"/>
    <property type="match status" value="1"/>
</dbReference>
<comment type="caution">
    <text evidence="5">The sequence shown here is derived from an EMBL/GenBank/DDBJ whole genome shotgun (WGS) entry which is preliminary data.</text>
</comment>
<gene>
    <name evidence="5" type="ORF">ACFO9E_03070</name>
</gene>
<evidence type="ECO:0000256" key="2">
    <source>
        <dbReference type="ARBA" id="ARBA00022676"/>
    </source>
</evidence>
<accession>A0ABV9FXT5</accession>
<keyword evidence="2 5" id="KW-0328">Glycosyltransferase</keyword>
<dbReference type="SUPFAM" id="SSF53756">
    <property type="entry name" value="UDP-Glycosyltransferase/glycogen phosphorylase"/>
    <property type="match status" value="1"/>
</dbReference>
<dbReference type="InterPro" id="IPR028098">
    <property type="entry name" value="Glyco_trans_4-like_N"/>
</dbReference>
<dbReference type="Pfam" id="PF13439">
    <property type="entry name" value="Glyco_transf_4"/>
    <property type="match status" value="1"/>
</dbReference>
<organism evidence="5 6">
    <name type="scientific">Streptomyces maoxianensis</name>
    <dbReference type="NCBI Taxonomy" id="1459942"/>
    <lineage>
        <taxon>Bacteria</taxon>
        <taxon>Bacillati</taxon>
        <taxon>Actinomycetota</taxon>
        <taxon>Actinomycetes</taxon>
        <taxon>Kitasatosporales</taxon>
        <taxon>Streptomycetaceae</taxon>
        <taxon>Streptomyces</taxon>
    </lineage>
</organism>
<feature type="domain" description="Glycosyltransferase subfamily 4-like N-terminal" evidence="4">
    <location>
        <begin position="40"/>
        <end position="209"/>
    </location>
</feature>
<name>A0ABV9FXT5_9ACTN</name>
<evidence type="ECO:0000256" key="3">
    <source>
        <dbReference type="ARBA" id="ARBA00022679"/>
    </source>
</evidence>
<evidence type="ECO:0000313" key="6">
    <source>
        <dbReference type="Proteomes" id="UP001595993"/>
    </source>
</evidence>
<dbReference type="Pfam" id="PF13692">
    <property type="entry name" value="Glyco_trans_1_4"/>
    <property type="match status" value="1"/>
</dbReference>
<dbReference type="Gene3D" id="3.40.50.2000">
    <property type="entry name" value="Glycogen Phosphorylase B"/>
    <property type="match status" value="2"/>
</dbReference>
<proteinExistence type="predicted"/>
<keyword evidence="3 5" id="KW-0808">Transferase</keyword>
<dbReference type="EMBL" id="JBHSFE010000004">
    <property type="protein sequence ID" value="MFC4606813.1"/>
    <property type="molecule type" value="Genomic_DNA"/>
</dbReference>
<reference evidence="6" key="1">
    <citation type="journal article" date="2019" name="Int. J. Syst. Evol. Microbiol.">
        <title>The Global Catalogue of Microorganisms (GCM) 10K type strain sequencing project: providing services to taxonomists for standard genome sequencing and annotation.</title>
        <authorList>
            <consortium name="The Broad Institute Genomics Platform"/>
            <consortium name="The Broad Institute Genome Sequencing Center for Infectious Disease"/>
            <person name="Wu L."/>
            <person name="Ma J."/>
        </authorList>
    </citation>
    <scope>NUCLEOTIDE SEQUENCE [LARGE SCALE GENOMIC DNA]</scope>
    <source>
        <strain evidence="6">CGMCC 4.7139</strain>
    </source>
</reference>
<sequence length="404" mass="43805">MELTSVTGCRETRAVPTAGEAVGDAELSRVCLMIGQLGLGGAEKQVAMLARGLVARGIETTLLLLSERGPREAELFGSGVRIVSLGYRGITRPWVDLRGTLKDTAAGLRASARLMAHLRRTRPQVFHAYLFHCYIAAPPAARLARVPVCVAGRRSLGTFKEGRRGLLAVERLATGMTDFVVANAHAVAEDARRQEGLPQDKIGVIHNGMEERDFQTVAPADLTTDLPVVLCVANLRVYKGHQYLLEAVGRMQQRGQRCTLVLIGEGPERQQLQQQADRLGLDVRLLGHRTDVAAFLARADVVVLPSLEEGLSNAVMEAMAVGRPVVATAVGGTPELLRDRGVLVPPADAESLAQGLHRMLTDRAAAAQLGKAAQEWALEHLSADTMVERHISLYRKLLERRSVR</sequence>
<keyword evidence="6" id="KW-1185">Reference proteome</keyword>